<accession>A0AAE3ZXZ6</accession>
<dbReference type="AlphaFoldDB" id="A0AAE3ZXZ6"/>
<dbReference type="SUPFAM" id="SSF55961">
    <property type="entry name" value="Bet v1-like"/>
    <property type="match status" value="1"/>
</dbReference>
<evidence type="ECO:0000313" key="2">
    <source>
        <dbReference type="Proteomes" id="UP001183629"/>
    </source>
</evidence>
<sequence>MSSYDVQAVSSAPPAAVFALVADLTTWPSWQAIRSIRPDGDEWILGGGPRTVIRVTEIVPDRSLSYVETSETLWRDYRATIEVAPAPDGGSRIRWHATFRSRPRLLDPFWAFANGRLIRHHAAALARLAAERQ</sequence>
<protein>
    <submittedName>
        <fullName evidence="1">Uncharacterized protein YndB with AHSA1/START domain</fullName>
    </submittedName>
</protein>
<dbReference type="Proteomes" id="UP001183629">
    <property type="component" value="Unassembled WGS sequence"/>
</dbReference>
<organism evidence="1 2">
    <name type="scientific">Catenuloplanes niger</name>
    <dbReference type="NCBI Taxonomy" id="587534"/>
    <lineage>
        <taxon>Bacteria</taxon>
        <taxon>Bacillati</taxon>
        <taxon>Actinomycetota</taxon>
        <taxon>Actinomycetes</taxon>
        <taxon>Micromonosporales</taxon>
        <taxon>Micromonosporaceae</taxon>
        <taxon>Catenuloplanes</taxon>
    </lineage>
</organism>
<dbReference type="Gene3D" id="3.30.530.20">
    <property type="match status" value="1"/>
</dbReference>
<dbReference type="RefSeq" id="WP_310420936.1">
    <property type="nucleotide sequence ID" value="NZ_JAVDYC010000001.1"/>
</dbReference>
<dbReference type="InterPro" id="IPR023393">
    <property type="entry name" value="START-like_dom_sf"/>
</dbReference>
<evidence type="ECO:0000313" key="1">
    <source>
        <dbReference type="EMBL" id="MDR7325875.1"/>
    </source>
</evidence>
<dbReference type="Pfam" id="PF10604">
    <property type="entry name" value="Polyketide_cyc2"/>
    <property type="match status" value="1"/>
</dbReference>
<name>A0AAE3ZXZ6_9ACTN</name>
<keyword evidence="2" id="KW-1185">Reference proteome</keyword>
<comment type="caution">
    <text evidence="1">The sequence shown here is derived from an EMBL/GenBank/DDBJ whole genome shotgun (WGS) entry which is preliminary data.</text>
</comment>
<reference evidence="1 2" key="1">
    <citation type="submission" date="2023-07" db="EMBL/GenBank/DDBJ databases">
        <title>Sequencing the genomes of 1000 actinobacteria strains.</title>
        <authorList>
            <person name="Klenk H.-P."/>
        </authorList>
    </citation>
    <scope>NUCLEOTIDE SEQUENCE [LARGE SCALE GENOMIC DNA]</scope>
    <source>
        <strain evidence="1 2">DSM 44711</strain>
    </source>
</reference>
<gene>
    <name evidence="1" type="ORF">J2S44_006125</name>
</gene>
<dbReference type="EMBL" id="JAVDYC010000001">
    <property type="protein sequence ID" value="MDR7325875.1"/>
    <property type="molecule type" value="Genomic_DNA"/>
</dbReference>
<dbReference type="InterPro" id="IPR019587">
    <property type="entry name" value="Polyketide_cyclase/dehydratase"/>
</dbReference>
<proteinExistence type="predicted"/>